<organism evidence="4 5">
    <name type="scientific">Corynebacterium efficiens (strain DSM 44549 / YS-314 / AJ 12310 / JCM 11189 / NBRC 100395)</name>
    <dbReference type="NCBI Taxonomy" id="196164"/>
    <lineage>
        <taxon>Bacteria</taxon>
        <taxon>Bacillati</taxon>
        <taxon>Actinomycetota</taxon>
        <taxon>Actinomycetes</taxon>
        <taxon>Mycobacteriales</taxon>
        <taxon>Corynebacteriaceae</taxon>
        <taxon>Corynebacterium</taxon>
    </lineage>
</organism>
<evidence type="ECO:0000256" key="2">
    <source>
        <dbReference type="SAM" id="MobiDB-lite"/>
    </source>
</evidence>
<evidence type="ECO:0000256" key="3">
    <source>
        <dbReference type="SAM" id="Phobius"/>
    </source>
</evidence>
<feature type="region of interest" description="Disordered" evidence="2">
    <location>
        <begin position="1475"/>
        <end position="1499"/>
    </location>
</feature>
<name>Q8FRA7_COREF</name>
<feature type="region of interest" description="Disordered" evidence="2">
    <location>
        <begin position="1"/>
        <end position="22"/>
    </location>
</feature>
<dbReference type="Proteomes" id="UP000001409">
    <property type="component" value="Chromosome"/>
</dbReference>
<protein>
    <recommendedName>
        <fullName evidence="6">Phage tail tape measure protein domain-containing protein</fullName>
    </recommendedName>
</protein>
<accession>Q8FRA7</accession>
<evidence type="ECO:0000313" key="5">
    <source>
        <dbReference type="Proteomes" id="UP000001409"/>
    </source>
</evidence>
<feature type="compositionally biased region" description="Basic and acidic residues" evidence="2">
    <location>
        <begin position="1475"/>
        <end position="1489"/>
    </location>
</feature>
<reference evidence="4 5" key="1">
    <citation type="journal article" date="2003" name="Genome Res.">
        <title>Comparative complete genome sequence analysis of the amino acid replacements responsible for the thermostability of Corynebacterium efficiens.</title>
        <authorList>
            <person name="Nishio Y."/>
            <person name="Nakamura Y."/>
            <person name="Kawarabayasi Y."/>
            <person name="Usuda Y."/>
            <person name="Kimura E."/>
            <person name="Sugimoto S."/>
            <person name="Matsui K."/>
            <person name="Yamagishi A."/>
            <person name="Kikuchi H."/>
            <person name="Ikeo K."/>
            <person name="Gojobori T."/>
        </authorList>
    </citation>
    <scope>NUCLEOTIDE SEQUENCE [LARGE SCALE GENOMIC DNA]</scope>
    <source>
        <strain evidence="5">DSM 44549 / YS-314 / AJ 12310 / JCM 11189 / NBRC 100395</strain>
    </source>
</reference>
<keyword evidence="3" id="KW-1133">Transmembrane helix</keyword>
<keyword evidence="3" id="KW-0812">Transmembrane</keyword>
<feature type="compositionally biased region" description="Polar residues" evidence="2">
    <location>
        <begin position="1436"/>
        <end position="1448"/>
    </location>
</feature>
<dbReference type="Gene3D" id="1.20.120.20">
    <property type="entry name" value="Apolipoprotein"/>
    <property type="match status" value="1"/>
</dbReference>
<keyword evidence="5" id="KW-1185">Reference proteome</keyword>
<keyword evidence="1" id="KW-0175">Coiled coil</keyword>
<evidence type="ECO:0000313" key="4">
    <source>
        <dbReference type="EMBL" id="BAC17664.1"/>
    </source>
</evidence>
<feature type="transmembrane region" description="Helical" evidence="3">
    <location>
        <begin position="534"/>
        <end position="555"/>
    </location>
</feature>
<sequence>MANAAERAATAVSKAKKTEQAAIEDATAAEKRLTDARDDQRLKAQAIGPLEEKLKKARLDAAAAVAKAEADVEKARQDGTKTVAEIETLEKRLESVRAGAAAKEQSAQNSLDAGKIKLRKSTEKLTDASQAYDRAQDRAKDATDNVTAAQSRLEAQQGMTTKEFKKSQKGAADLASELGVMEDSAQGLGSVLDGMPGKLGAFALAMGGAASIGSLIEEGMDVSGAVAKMNRQLGATGPVAEQYADEVATTMAGGVASGAEEAIEAVRALNSQIDWLGSEGEQTASELADNFLGFTKTFDADMSEVTQTAGQLLHTGLVGDMESAVDLMTAAYQRVPVAMQDELPEILQEYSVNFANLGLDGEEAFSLLVNQADKGKFALDKTGDSLKEFANIAVDPGKAEAFEELGFNAQQMAASVASGGDEARESLEEVAQRLLAMEDPGARAAKAIELFGTPMEDLGIHEIPGFLEGLTDLSNTLGETEGASQSLADEMANSLEGRMNSLKGTVSSLAAEGFMSAWDAALKLSEWAKENKTWLLPLAVGIGGLTTAITLWTLATKGYTAATTLAKTATDAFNKASKASIWGLVATAIIGVVTALTWFFTETETGQEIWGKFTDFLKSAWESVSAKFSEIWSSITGIFDSFGSKIGELSSWWSDTTSSMGAAWQSFKDHLAGIYENIRSAVFDAWNSYVARVQENWALVTGALSSAWSWTRDTFVSIYENIRSSVFDAFNSAIQFAQDKFSQVTTALSNSWTWLKDTLGAGWDWIRDNVFSKFTDTIGSAKDRFFGFVDSLGDKWSGLKSLLAKPVNFMINTVYNEGILRAWNVIAGILPGLNTGSPLSGIPEHATGGRISGPGTGTSDDVLMWGSNGEHMWTARETQLVGGHGAMYSMRDAVTTGRPFVFDGKGGVAILPQTDERAGDLAGAAPGLMIPGYKDGGEIRPMWEIQLENGHRAAKMRDGNAYTWAHEDCSGYMSMIADAIINGGDGVRRWATSSFPGGQPWVPGLGPGFSVGVHDNPGGPGGGHTSGTLTGVGPYMTTNVESGGAHGYVAYGGPAVGADSPQWVGVHPGQFHLAIGADGAFESGGSVDPSAMRNWISDKLGGVVDTIMDPLVSLLPSPPPQWMGIPRGVYDTGRDKMVEGIADGVAGLTDGLATVWNAVRNIPDLIRESLEGGDDVARAAGEGYHKGGLAGRGQGIINKTAIEPEMVLSPPATAAFIDWMSGVPQAESASVIAKEITEAFRGGDWGYGELASRVGSEDLAHLIVDSVAAAGFVQRGEFDEYTHARFGDVWNLGASLQEIARGGPRAWRETAAHLAHISQTGDYLANEWFSEDSPLTVAALAANAATIRLADHVSGFEINEQGERVQTRGRIGTPEEIARDAGTMMLEDLGNEALGFIGLGGSLSLPRFLGEDLRTPFEKDTGGTSTAVATKEPESVATQATESSTGGNTFHLYGTATNNDDLQSALEEIGQKVERHNEELSDINRERRGPGATSRGGNL</sequence>
<dbReference type="eggNOG" id="COG5280">
    <property type="taxonomic scope" value="Bacteria"/>
</dbReference>
<keyword evidence="3" id="KW-0472">Membrane</keyword>
<proteinExistence type="predicted"/>
<feature type="transmembrane region" description="Helical" evidence="3">
    <location>
        <begin position="581"/>
        <end position="600"/>
    </location>
</feature>
<feature type="coiled-coil region" evidence="1">
    <location>
        <begin position="58"/>
        <end position="152"/>
    </location>
</feature>
<dbReference type="KEGG" id="cef:CE0854"/>
<evidence type="ECO:0008006" key="6">
    <source>
        <dbReference type="Google" id="ProtNLM"/>
    </source>
</evidence>
<dbReference type="HOGENOM" id="CLU_244397_0_0_11"/>
<feature type="region of interest" description="Disordered" evidence="2">
    <location>
        <begin position="1416"/>
        <end position="1448"/>
    </location>
</feature>
<dbReference type="eggNOG" id="COG5412">
    <property type="taxonomic scope" value="Bacteria"/>
</dbReference>
<dbReference type="EMBL" id="BA000035">
    <property type="protein sequence ID" value="BAC17664.1"/>
    <property type="molecule type" value="Genomic_DNA"/>
</dbReference>
<dbReference type="STRING" id="196164.gene:10741258"/>
<evidence type="ECO:0000256" key="1">
    <source>
        <dbReference type="SAM" id="Coils"/>
    </source>
</evidence>